<organism evidence="2 3">
    <name type="scientific">Menidia menidia</name>
    <name type="common">Atlantic silverside</name>
    <dbReference type="NCBI Taxonomy" id="238744"/>
    <lineage>
        <taxon>Eukaryota</taxon>
        <taxon>Metazoa</taxon>
        <taxon>Chordata</taxon>
        <taxon>Craniata</taxon>
        <taxon>Vertebrata</taxon>
        <taxon>Euteleostomi</taxon>
        <taxon>Actinopterygii</taxon>
        <taxon>Neopterygii</taxon>
        <taxon>Teleostei</taxon>
        <taxon>Neoteleostei</taxon>
        <taxon>Acanthomorphata</taxon>
        <taxon>Ovalentaria</taxon>
        <taxon>Atherinomorphae</taxon>
        <taxon>Atheriniformes</taxon>
        <taxon>Atherinopsidae</taxon>
        <taxon>Menidiinae</taxon>
        <taxon>Menidia</taxon>
    </lineage>
</organism>
<feature type="region of interest" description="Disordered" evidence="1">
    <location>
        <begin position="310"/>
        <end position="407"/>
    </location>
</feature>
<proteinExistence type="predicted"/>
<dbReference type="PANTHER" id="PTHR22442">
    <property type="match status" value="1"/>
</dbReference>
<evidence type="ECO:0000256" key="1">
    <source>
        <dbReference type="SAM" id="MobiDB-lite"/>
    </source>
</evidence>
<accession>A0A8S4BEJ7</accession>
<dbReference type="CDD" id="cd04301">
    <property type="entry name" value="NAT_SF"/>
    <property type="match status" value="1"/>
</dbReference>
<gene>
    <name evidence="2" type="ORF">MMEN_LOCUS15167</name>
</gene>
<dbReference type="PANTHER" id="PTHR22442:SF4">
    <property type="entry name" value="PROTEIN FAM169BP"/>
    <property type="match status" value="1"/>
</dbReference>
<evidence type="ECO:0000313" key="3">
    <source>
        <dbReference type="Proteomes" id="UP000677803"/>
    </source>
</evidence>
<feature type="compositionally biased region" description="Polar residues" evidence="1">
    <location>
        <begin position="310"/>
        <end position="322"/>
    </location>
</feature>
<sequence length="407" mass="45222">MYPVDLPAVVTDLTSTSEHYLSSLDARSGHNEWFQSTKTSKVAITAANISRLQLFEDEQPACAVLALHPPDDQTQGWKPNTLLLRLCCPPNRADTLCCFLPVVALYLYGKWWSLDDVLRTSNQSRCGLVSVRSIMERVVVFLLSRVVERRSLGEASFSLHPRTESCKVLWRDERAVGFYSVKHKGSLCDGWSSCCYLLPVLDTVLVRRSCRRRGFGRLMLQDFCSTFPSEGVLGVSSPVSPSMAAVCRSFLQRHEEFRERLYEVEAPGGWAQRRNIWLSIQLGRYPLGIKEESGTASEKTQTDMREISLQQTPPSTGNTSAPLLQASAGPRIKPPHANRAETSPSSPPSGTGCSPAAHAGDPEPLAGPQITEQALKSKAAKRSSEEPEEMQRRVRRSRSTYLANKQQ</sequence>
<dbReference type="Gene3D" id="3.40.630.30">
    <property type="match status" value="1"/>
</dbReference>
<dbReference type="Proteomes" id="UP000677803">
    <property type="component" value="Unassembled WGS sequence"/>
</dbReference>
<protein>
    <submittedName>
        <fullName evidence="2">(Atlantic silverside) hypothetical protein</fullName>
    </submittedName>
</protein>
<name>A0A8S4BEJ7_9TELE</name>
<evidence type="ECO:0000313" key="2">
    <source>
        <dbReference type="EMBL" id="CAG5958339.1"/>
    </source>
</evidence>
<feature type="compositionally biased region" description="Basic and acidic residues" evidence="1">
    <location>
        <begin position="382"/>
        <end position="392"/>
    </location>
</feature>
<dbReference type="InterPro" id="IPR016181">
    <property type="entry name" value="Acyl_CoA_acyltransferase"/>
</dbReference>
<dbReference type="AlphaFoldDB" id="A0A8S4BEJ7"/>
<reference evidence="2" key="1">
    <citation type="submission" date="2021-05" db="EMBL/GenBank/DDBJ databases">
        <authorList>
            <person name="Tigano A."/>
        </authorList>
    </citation>
    <scope>NUCLEOTIDE SEQUENCE</scope>
</reference>
<dbReference type="InterPro" id="IPR029625">
    <property type="entry name" value="FAM169"/>
</dbReference>
<dbReference type="EMBL" id="CAJRST010022223">
    <property type="protein sequence ID" value="CAG5958339.1"/>
    <property type="molecule type" value="Genomic_DNA"/>
</dbReference>
<comment type="caution">
    <text evidence="2">The sequence shown here is derived from an EMBL/GenBank/DDBJ whole genome shotgun (WGS) entry which is preliminary data.</text>
</comment>
<feature type="compositionally biased region" description="Low complexity" evidence="1">
    <location>
        <begin position="342"/>
        <end position="355"/>
    </location>
</feature>
<dbReference type="OrthoDB" id="8954808at2759"/>
<dbReference type="SUPFAM" id="SSF55729">
    <property type="entry name" value="Acyl-CoA N-acyltransferases (Nat)"/>
    <property type="match status" value="1"/>
</dbReference>
<keyword evidence="3" id="KW-1185">Reference proteome</keyword>